<protein>
    <submittedName>
        <fullName evidence="2">Uncharacterized protein</fullName>
    </submittedName>
</protein>
<name>M0AIT3_NATA1</name>
<dbReference type="EMBL" id="AOIO01000038">
    <property type="protein sequence ID" value="ELY98595.1"/>
    <property type="molecule type" value="Genomic_DNA"/>
</dbReference>
<evidence type="ECO:0000313" key="2">
    <source>
        <dbReference type="EMBL" id="ELY98595.1"/>
    </source>
</evidence>
<keyword evidence="1" id="KW-1133">Transmembrane helix</keyword>
<gene>
    <name evidence="2" type="ORF">C481_16732</name>
</gene>
<proteinExistence type="predicted"/>
<dbReference type="PATRIC" id="fig|29540.5.peg.3409"/>
<comment type="caution">
    <text evidence="2">The sequence shown here is derived from an EMBL/GenBank/DDBJ whole genome shotgun (WGS) entry which is preliminary data.</text>
</comment>
<dbReference type="AlphaFoldDB" id="M0AIT3"/>
<evidence type="ECO:0000256" key="1">
    <source>
        <dbReference type="SAM" id="Phobius"/>
    </source>
</evidence>
<feature type="transmembrane region" description="Helical" evidence="1">
    <location>
        <begin position="70"/>
        <end position="95"/>
    </location>
</feature>
<organism evidence="2 3">
    <name type="scientific">Natrialba asiatica (strain ATCC 700177 / DSM 12278 / JCM 9576 / FERM P-10747 / NBRC 102637 / 172P1)</name>
    <dbReference type="NCBI Taxonomy" id="29540"/>
    <lineage>
        <taxon>Archaea</taxon>
        <taxon>Methanobacteriati</taxon>
        <taxon>Methanobacteriota</taxon>
        <taxon>Stenosarchaea group</taxon>
        <taxon>Halobacteria</taxon>
        <taxon>Halobacteriales</taxon>
        <taxon>Natrialbaceae</taxon>
        <taxon>Natrialba</taxon>
    </lineage>
</organism>
<accession>M0AIT3</accession>
<reference evidence="2 3" key="1">
    <citation type="journal article" date="2014" name="PLoS Genet.">
        <title>Phylogenetically driven sequencing of extremely halophilic archaea reveals strategies for static and dynamic osmo-response.</title>
        <authorList>
            <person name="Becker E.A."/>
            <person name="Seitzer P.M."/>
            <person name="Tritt A."/>
            <person name="Larsen D."/>
            <person name="Krusor M."/>
            <person name="Yao A.I."/>
            <person name="Wu D."/>
            <person name="Madern D."/>
            <person name="Eisen J.A."/>
            <person name="Darling A.E."/>
            <person name="Facciotti M.T."/>
        </authorList>
    </citation>
    <scope>NUCLEOTIDE SEQUENCE [LARGE SCALE GENOMIC DNA]</scope>
    <source>
        <strain evidence="2 3">DSM 12278</strain>
    </source>
</reference>
<feature type="transmembrane region" description="Helical" evidence="1">
    <location>
        <begin position="29"/>
        <end position="50"/>
    </location>
</feature>
<keyword evidence="1" id="KW-0472">Membrane</keyword>
<keyword evidence="1" id="KW-0812">Transmembrane</keyword>
<evidence type="ECO:0000313" key="3">
    <source>
        <dbReference type="Proteomes" id="UP000011554"/>
    </source>
</evidence>
<dbReference type="Proteomes" id="UP000011554">
    <property type="component" value="Unassembled WGS sequence"/>
</dbReference>
<keyword evidence="3" id="KW-1185">Reference proteome</keyword>
<sequence length="104" mass="11356">MEGIIDSICVLFDMDDTSSIDYALSLDGFAFTFAIGLLLMGYSAVTYWQVAYSTTRPTVSNLSPGLPDTFLYLAVFLIGAVLAFTATMTALHKVLQDADLQRSR</sequence>